<evidence type="ECO:0000256" key="7">
    <source>
        <dbReference type="ARBA" id="ARBA00022490"/>
    </source>
</evidence>
<comment type="similarity">
    <text evidence="4">Belongs to the GDPGP1 family.</text>
</comment>
<keyword evidence="16" id="KW-1185">Reference proteome</keyword>
<dbReference type="Proteomes" id="UP000694388">
    <property type="component" value="Unplaced"/>
</dbReference>
<evidence type="ECO:0000256" key="9">
    <source>
        <dbReference type="ARBA" id="ARBA00022679"/>
    </source>
</evidence>
<feature type="domain" description="GDPGP1-like N-terminal" evidence="14">
    <location>
        <begin position="48"/>
        <end position="205"/>
    </location>
</feature>
<keyword evidence="9" id="KW-0808">Transferase</keyword>
<dbReference type="Pfam" id="PF26216">
    <property type="entry name" value="GDPGP1_C"/>
    <property type="match status" value="1"/>
</dbReference>
<evidence type="ECO:0000256" key="3">
    <source>
        <dbReference type="ARBA" id="ARBA00004496"/>
    </source>
</evidence>
<dbReference type="InterPro" id="IPR058866">
    <property type="entry name" value="GDPGP1_N"/>
</dbReference>
<comment type="catalytic activity">
    <reaction evidence="1">
        <text>GDP-alpha-D-glucose + phosphate = alpha-D-glucose 1-phosphate + GDP + H(+)</text>
        <dbReference type="Rhea" id="RHEA:30387"/>
        <dbReference type="ChEBI" id="CHEBI:15378"/>
        <dbReference type="ChEBI" id="CHEBI:43474"/>
        <dbReference type="ChEBI" id="CHEBI:58189"/>
        <dbReference type="ChEBI" id="CHEBI:58601"/>
        <dbReference type="ChEBI" id="CHEBI:62230"/>
        <dbReference type="EC" id="2.7.7.78"/>
    </reaction>
</comment>
<evidence type="ECO:0000313" key="15">
    <source>
        <dbReference type="Ensembl" id="ENSEBUP00000025836.1"/>
    </source>
</evidence>
<dbReference type="GO" id="GO:0080048">
    <property type="term" value="F:GDP-D-glucose phosphorylase activity"/>
    <property type="evidence" value="ECO:0007669"/>
    <property type="project" value="UniProtKB-EC"/>
</dbReference>
<dbReference type="GO" id="GO:0005085">
    <property type="term" value="F:guanyl-nucleotide exchange factor activity"/>
    <property type="evidence" value="ECO:0007669"/>
    <property type="project" value="UniProtKB-KW"/>
</dbReference>
<evidence type="ECO:0000256" key="11">
    <source>
        <dbReference type="ARBA" id="ARBA00022741"/>
    </source>
</evidence>
<name>A0A8C4R8D0_EPTBU</name>
<dbReference type="GO" id="GO:0005737">
    <property type="term" value="C:cytoplasm"/>
    <property type="evidence" value="ECO:0007669"/>
    <property type="project" value="UniProtKB-SubCell"/>
</dbReference>
<keyword evidence="10" id="KW-0548">Nucleotidyltransferase</keyword>
<organism evidence="15 16">
    <name type="scientific">Eptatretus burgeri</name>
    <name type="common">Inshore hagfish</name>
    <dbReference type="NCBI Taxonomy" id="7764"/>
    <lineage>
        <taxon>Eukaryota</taxon>
        <taxon>Metazoa</taxon>
        <taxon>Chordata</taxon>
        <taxon>Craniata</taxon>
        <taxon>Vertebrata</taxon>
        <taxon>Cyclostomata</taxon>
        <taxon>Myxini</taxon>
        <taxon>Myxiniformes</taxon>
        <taxon>Myxinidae</taxon>
        <taxon>Eptatretinae</taxon>
        <taxon>Eptatretus</taxon>
    </lineage>
</organism>
<keyword evidence="12" id="KW-0378">Hydrolase</keyword>
<dbReference type="GO" id="GO:0000166">
    <property type="term" value="F:nucleotide binding"/>
    <property type="evidence" value="ECO:0007669"/>
    <property type="project" value="UniProtKB-KW"/>
</dbReference>
<feature type="domain" description="GDPGP1-like C-terminal" evidence="13">
    <location>
        <begin position="254"/>
        <end position="368"/>
    </location>
</feature>
<keyword evidence="7" id="KW-0963">Cytoplasm</keyword>
<evidence type="ECO:0000259" key="14">
    <source>
        <dbReference type="Pfam" id="PF26217"/>
    </source>
</evidence>
<dbReference type="GeneTree" id="ENSGT00390000016718"/>
<dbReference type="GO" id="GO:0016787">
    <property type="term" value="F:hydrolase activity"/>
    <property type="evidence" value="ECO:0007669"/>
    <property type="project" value="UniProtKB-KW"/>
</dbReference>
<evidence type="ECO:0000256" key="4">
    <source>
        <dbReference type="ARBA" id="ARBA00006451"/>
    </source>
</evidence>
<dbReference type="InterPro" id="IPR058865">
    <property type="entry name" value="GDPGP1_C"/>
</dbReference>
<dbReference type="EC" id="2.7.7.78" evidence="5"/>
<dbReference type="PANTHER" id="PTHR20884:SF8">
    <property type="entry name" value="GDP-D-GLUCOSE PHOSPHORYLASE 1"/>
    <property type="match status" value="1"/>
</dbReference>
<comment type="function">
    <text evidence="2">Specific and highly efficient GDP-D-glucose phosphorylase regulating the levels of GDP-D-glucose in cells.</text>
</comment>
<proteinExistence type="inferred from homology"/>
<protein>
    <recommendedName>
        <fullName evidence="6">GDP-D-glucose phosphorylase 1</fullName>
        <ecNumber evidence="5">2.7.7.78</ecNumber>
    </recommendedName>
</protein>
<dbReference type="AlphaFoldDB" id="A0A8C4R8D0"/>
<dbReference type="Pfam" id="PF26217">
    <property type="entry name" value="GDPGP1_N"/>
    <property type="match status" value="1"/>
</dbReference>
<dbReference type="GO" id="GO:0006006">
    <property type="term" value="P:glucose metabolic process"/>
    <property type="evidence" value="ECO:0007669"/>
    <property type="project" value="TreeGrafter"/>
</dbReference>
<evidence type="ECO:0000256" key="6">
    <source>
        <dbReference type="ARBA" id="ARBA00018857"/>
    </source>
</evidence>
<sequence>DRKPTKTKQTSMVLIPNSTYSIPLRFEVSRSDLITNGVSWPSSSLSHFDETLRTAWQSRLDAGLFRYPLRSSPLSRVLSPPHDVRFPFVAQLNPERSSERRPPQRFASVQQPFDHEAFHFGRIPCREVLFELRVHDYLVINVSPLEFGHVLLLPQPGRLLCQALSSRAVRLALRTLLLSAHPGFRVGFNSLRACASVNHLHLHAYYLEHRLPVEWMKLSVIPGLRAAIPLRLALPPASPIPSFAVSVHPEEPGALKKLTDIVCEVVQLMAQCEIAHNVMFTRGEETTTARCMVSMVRAFIWPRKSSPETKNLGAFNVALCELAGHLPVSSREHFDMLCWNDAATALKDQALSEQDFALLQKDVVKLLNNFVALAMMKKNVCKIVM</sequence>
<comment type="subcellular location">
    <subcellularLocation>
        <location evidence="3">Cytoplasm</location>
    </subcellularLocation>
</comment>
<reference evidence="15" key="1">
    <citation type="submission" date="2025-08" db="UniProtKB">
        <authorList>
            <consortium name="Ensembl"/>
        </authorList>
    </citation>
    <scope>IDENTIFICATION</scope>
</reference>
<accession>A0A8C4R8D0</accession>
<evidence type="ECO:0000256" key="1">
    <source>
        <dbReference type="ARBA" id="ARBA00000063"/>
    </source>
</evidence>
<evidence type="ECO:0000256" key="12">
    <source>
        <dbReference type="ARBA" id="ARBA00022801"/>
    </source>
</evidence>
<dbReference type="OMA" id="GIQWPRT"/>
<evidence type="ECO:0000256" key="10">
    <source>
        <dbReference type="ARBA" id="ARBA00022695"/>
    </source>
</evidence>
<evidence type="ECO:0000259" key="13">
    <source>
        <dbReference type="Pfam" id="PF26216"/>
    </source>
</evidence>
<dbReference type="PANTHER" id="PTHR20884">
    <property type="entry name" value="GDP-D-GLUCOSE PHOSPHORYLASE 1"/>
    <property type="match status" value="1"/>
</dbReference>
<evidence type="ECO:0000256" key="8">
    <source>
        <dbReference type="ARBA" id="ARBA00022658"/>
    </source>
</evidence>
<dbReference type="InterPro" id="IPR026506">
    <property type="entry name" value="GDPGP"/>
</dbReference>
<evidence type="ECO:0000313" key="16">
    <source>
        <dbReference type="Proteomes" id="UP000694388"/>
    </source>
</evidence>
<reference evidence="15" key="2">
    <citation type="submission" date="2025-09" db="UniProtKB">
        <authorList>
            <consortium name="Ensembl"/>
        </authorList>
    </citation>
    <scope>IDENTIFICATION</scope>
</reference>
<dbReference type="Ensembl" id="ENSEBUT00000026412.1">
    <property type="protein sequence ID" value="ENSEBUP00000025836.1"/>
    <property type="gene ID" value="ENSEBUG00000015921.1"/>
</dbReference>
<keyword evidence="8" id="KW-0344">Guanine-nucleotide releasing factor</keyword>
<evidence type="ECO:0000256" key="2">
    <source>
        <dbReference type="ARBA" id="ARBA00003049"/>
    </source>
</evidence>
<evidence type="ECO:0000256" key="5">
    <source>
        <dbReference type="ARBA" id="ARBA00012507"/>
    </source>
</evidence>
<keyword evidence="11" id="KW-0547">Nucleotide-binding</keyword>